<dbReference type="SUPFAM" id="SSF53474">
    <property type="entry name" value="alpha/beta-Hydrolases"/>
    <property type="match status" value="1"/>
</dbReference>
<dbReference type="Proteomes" id="UP000005926">
    <property type="component" value="Unassembled WGS sequence"/>
</dbReference>
<feature type="active site" description="Nucleophile" evidence="1">
    <location>
        <position position="91"/>
    </location>
</feature>
<dbReference type="GO" id="GO:0006508">
    <property type="term" value="P:proteolysis"/>
    <property type="evidence" value="ECO:0007669"/>
    <property type="project" value="InterPro"/>
</dbReference>
<evidence type="ECO:0000259" key="2">
    <source>
        <dbReference type="Pfam" id="PF00326"/>
    </source>
</evidence>
<dbReference type="InterPro" id="IPR051044">
    <property type="entry name" value="MAG_DAG_Lipase"/>
</dbReference>
<dbReference type="HOGENOM" id="CLU_076594_2_0_9"/>
<dbReference type="EC" id="3.1.1.1" evidence="4"/>
<sequence length="242" mass="27251">MEALWLRKEGNTRAVILFHAYTGTPADVRMLAQFLHRHDYAVYVPVFSGHGTPYVDDILNNSPSKWYEDAKKAIEFVKNSGFNTIASFGLSMGGIMATKAATEQLVDYAGTFCSPISVRNPQLPGLLKGFMMYAQASYLKLNRPFDSIEMKLKAQKQLDELQIFSSEVASNLDKVTGSFYIAQGEQDTLVNPEASLELKEALVNAQVELHWYEEAGHVITVSPVRKEFQETVLSFLNQQEWR</sequence>
<name>C8NDN5_9LACT</name>
<evidence type="ECO:0000313" key="5">
    <source>
        <dbReference type="Proteomes" id="UP000005926"/>
    </source>
</evidence>
<dbReference type="InterPro" id="IPR022742">
    <property type="entry name" value="Hydrolase_4"/>
</dbReference>
<organism evidence="4 5">
    <name type="scientific">Granulicatella adiacens ATCC 49175</name>
    <dbReference type="NCBI Taxonomy" id="638301"/>
    <lineage>
        <taxon>Bacteria</taxon>
        <taxon>Bacillati</taxon>
        <taxon>Bacillota</taxon>
        <taxon>Bacilli</taxon>
        <taxon>Lactobacillales</taxon>
        <taxon>Carnobacteriaceae</taxon>
        <taxon>Granulicatella</taxon>
    </lineage>
</organism>
<accession>C8NDN5</accession>
<dbReference type="Pfam" id="PF12146">
    <property type="entry name" value="Hydrolase_4"/>
    <property type="match status" value="1"/>
</dbReference>
<evidence type="ECO:0000313" key="4">
    <source>
        <dbReference type="EMBL" id="EEW38258.1"/>
    </source>
</evidence>
<dbReference type="AlphaFoldDB" id="C8NDN5"/>
<comment type="caution">
    <text evidence="4">The sequence shown here is derived from an EMBL/GenBank/DDBJ whole genome shotgun (WGS) entry which is preliminary data.</text>
</comment>
<reference evidence="4 5" key="1">
    <citation type="submission" date="2009-08" db="EMBL/GenBank/DDBJ databases">
        <authorList>
            <person name="Muzny D."/>
            <person name="Qin X."/>
            <person name="Deng J."/>
            <person name="Jiang H."/>
            <person name="Liu Y."/>
            <person name="Qu J."/>
            <person name="Song X.-Z."/>
            <person name="Zhang L."/>
            <person name="Thornton R."/>
            <person name="Coyle M."/>
            <person name="Francisco L."/>
            <person name="Jackson L."/>
            <person name="Javaid M."/>
            <person name="Korchina V."/>
            <person name="Kovar C."/>
            <person name="Mata R."/>
            <person name="Mathew T."/>
            <person name="Ngo R."/>
            <person name="Nguyen L."/>
            <person name="Nguyen N."/>
            <person name="Okwuonu G."/>
            <person name="Ongeri F."/>
            <person name="Pham C."/>
            <person name="Simmons D."/>
            <person name="Wilczek-Boney K."/>
            <person name="Hale W."/>
            <person name="Jakkamsetti A."/>
            <person name="Pham P."/>
            <person name="Ruth R."/>
            <person name="San Lucas F."/>
            <person name="Warren J."/>
            <person name="Zhang J."/>
            <person name="Zhao Z."/>
            <person name="Zhou C."/>
            <person name="Zhu D."/>
            <person name="Lee S."/>
            <person name="Bess C."/>
            <person name="Blankenburg K."/>
            <person name="Forbes L."/>
            <person name="Fu Q."/>
            <person name="Gubbala S."/>
            <person name="Hirani K."/>
            <person name="Jayaseelan J.C."/>
            <person name="Lara F."/>
            <person name="Munidasa M."/>
            <person name="Palculict T."/>
            <person name="Patil S."/>
            <person name="Pu L.-L."/>
            <person name="Saada N."/>
            <person name="Tang L."/>
            <person name="Weissenberger G."/>
            <person name="Zhu Y."/>
            <person name="Hemphill L."/>
            <person name="Shang Y."/>
            <person name="Youmans B."/>
            <person name="Ayvaz T."/>
            <person name="Ross M."/>
            <person name="Santibanez J."/>
            <person name="Aqrawi P."/>
            <person name="Gross S."/>
            <person name="Joshi V."/>
            <person name="Fowler G."/>
            <person name="Nazareth L."/>
            <person name="Reid J."/>
            <person name="Worley K."/>
            <person name="Petrosino J."/>
            <person name="Highlander S."/>
            <person name="Gibbs R."/>
        </authorList>
    </citation>
    <scope>NUCLEOTIDE SEQUENCE [LARGE SCALE GENOMIC DNA]</scope>
    <source>
        <strain evidence="4 5">ATCC 49175</strain>
    </source>
</reference>
<dbReference type="ESTHER" id="9lact-c8ndn5">
    <property type="family name" value="CarbLipBact_1"/>
</dbReference>
<keyword evidence="5" id="KW-1185">Reference proteome</keyword>
<dbReference type="eggNOG" id="COG1647">
    <property type="taxonomic scope" value="Bacteria"/>
</dbReference>
<evidence type="ECO:0000256" key="1">
    <source>
        <dbReference type="PIRSR" id="PIRSR017388-1"/>
    </source>
</evidence>
<dbReference type="Pfam" id="PF00326">
    <property type="entry name" value="Peptidase_S9"/>
    <property type="match status" value="1"/>
</dbReference>
<dbReference type="STRING" id="638301.HMPREF0444_0030"/>
<dbReference type="PANTHER" id="PTHR11614">
    <property type="entry name" value="PHOSPHOLIPASE-RELATED"/>
    <property type="match status" value="1"/>
</dbReference>
<feature type="active site" description="Charge relay system" evidence="1">
    <location>
        <position position="187"/>
    </location>
</feature>
<gene>
    <name evidence="4" type="primary">est</name>
    <name evidence="4" type="ORF">HMPREF0444_0030</name>
</gene>
<dbReference type="GO" id="GO:0008236">
    <property type="term" value="F:serine-type peptidase activity"/>
    <property type="evidence" value="ECO:0007669"/>
    <property type="project" value="InterPro"/>
</dbReference>
<dbReference type="GeneID" id="78411700"/>
<dbReference type="InterPro" id="IPR029058">
    <property type="entry name" value="AB_hydrolase_fold"/>
</dbReference>
<dbReference type="EMBL" id="ACKZ01000003">
    <property type="protein sequence ID" value="EEW38258.1"/>
    <property type="molecule type" value="Genomic_DNA"/>
</dbReference>
<feature type="active site" description="Charge relay system" evidence="1">
    <location>
        <position position="217"/>
    </location>
</feature>
<keyword evidence="4" id="KW-0378">Hydrolase</keyword>
<proteinExistence type="predicted"/>
<dbReference type="GO" id="GO:0106435">
    <property type="term" value="F:carboxylesterase activity"/>
    <property type="evidence" value="ECO:0007669"/>
    <property type="project" value="UniProtKB-EC"/>
</dbReference>
<feature type="domain" description="Serine aminopeptidase S33" evidence="3">
    <location>
        <begin position="13"/>
        <end position="117"/>
    </location>
</feature>
<dbReference type="Gene3D" id="3.40.50.1820">
    <property type="entry name" value="alpha/beta hydrolase"/>
    <property type="match status" value="1"/>
</dbReference>
<dbReference type="InterPro" id="IPR001375">
    <property type="entry name" value="Peptidase_S9_cat"/>
</dbReference>
<dbReference type="RefSeq" id="WP_005604896.1">
    <property type="nucleotide sequence ID" value="NZ_CP102283.1"/>
</dbReference>
<dbReference type="InterPro" id="IPR012354">
    <property type="entry name" value="Esterase_lipase"/>
</dbReference>
<dbReference type="PIRSF" id="PIRSF017388">
    <property type="entry name" value="Esterase_lipase"/>
    <property type="match status" value="1"/>
</dbReference>
<evidence type="ECO:0000259" key="3">
    <source>
        <dbReference type="Pfam" id="PF12146"/>
    </source>
</evidence>
<feature type="domain" description="Peptidase S9 prolyl oligopeptidase catalytic" evidence="2">
    <location>
        <begin position="160"/>
        <end position="238"/>
    </location>
</feature>
<protein>
    <submittedName>
        <fullName evidence="4">Carboxylesterase</fullName>
        <ecNumber evidence="4">3.1.1.1</ecNumber>
    </submittedName>
</protein>